<dbReference type="EMBL" id="JAJVDC020000057">
    <property type="protein sequence ID" value="KAL1629149.1"/>
    <property type="molecule type" value="Genomic_DNA"/>
</dbReference>
<name>A0ABR3ST97_9PEZI</name>
<sequence length="94" mass="10673">MAKEGKCNRDEDEADDENAHRGLEKVGPDELSELSMVMKLFDQLPADQTAFSCTYPSYFIWISQQSGEFVRLFPKDQAIMYQDSVDTTLTPDEG</sequence>
<gene>
    <name evidence="2" type="ORF">SLS56_005592</name>
</gene>
<evidence type="ECO:0000256" key="1">
    <source>
        <dbReference type="SAM" id="MobiDB-lite"/>
    </source>
</evidence>
<feature type="region of interest" description="Disordered" evidence="1">
    <location>
        <begin position="1"/>
        <end position="27"/>
    </location>
</feature>
<accession>A0ABR3ST97</accession>
<organism evidence="2 3">
    <name type="scientific">Neofusicoccum ribis</name>
    <dbReference type="NCBI Taxonomy" id="45134"/>
    <lineage>
        <taxon>Eukaryota</taxon>
        <taxon>Fungi</taxon>
        <taxon>Dikarya</taxon>
        <taxon>Ascomycota</taxon>
        <taxon>Pezizomycotina</taxon>
        <taxon>Dothideomycetes</taxon>
        <taxon>Dothideomycetes incertae sedis</taxon>
        <taxon>Botryosphaeriales</taxon>
        <taxon>Botryosphaeriaceae</taxon>
        <taxon>Neofusicoccum</taxon>
    </lineage>
</organism>
<dbReference type="Proteomes" id="UP001521116">
    <property type="component" value="Unassembled WGS sequence"/>
</dbReference>
<keyword evidence="3" id="KW-1185">Reference proteome</keyword>
<feature type="compositionally biased region" description="Basic and acidic residues" evidence="1">
    <location>
        <begin position="17"/>
        <end position="27"/>
    </location>
</feature>
<proteinExistence type="predicted"/>
<reference evidence="2 3" key="1">
    <citation type="submission" date="2024-02" db="EMBL/GenBank/DDBJ databases">
        <title>De novo assembly and annotation of 12 fungi associated with fruit tree decline syndrome in Ontario, Canada.</title>
        <authorList>
            <person name="Sulman M."/>
            <person name="Ellouze W."/>
            <person name="Ilyukhin E."/>
        </authorList>
    </citation>
    <scope>NUCLEOTIDE SEQUENCE [LARGE SCALE GENOMIC DNA]</scope>
    <source>
        <strain evidence="2 3">M1-105</strain>
    </source>
</reference>
<protein>
    <submittedName>
        <fullName evidence="2">Uncharacterized protein</fullName>
    </submittedName>
</protein>
<comment type="caution">
    <text evidence="2">The sequence shown here is derived from an EMBL/GenBank/DDBJ whole genome shotgun (WGS) entry which is preliminary data.</text>
</comment>
<evidence type="ECO:0000313" key="3">
    <source>
        <dbReference type="Proteomes" id="UP001521116"/>
    </source>
</evidence>
<evidence type="ECO:0000313" key="2">
    <source>
        <dbReference type="EMBL" id="KAL1629149.1"/>
    </source>
</evidence>